<evidence type="ECO:0000313" key="5">
    <source>
        <dbReference type="EMBL" id="GMN40803.1"/>
    </source>
</evidence>
<dbReference type="InterPro" id="IPR045344">
    <property type="entry name" value="C-JID"/>
</dbReference>
<dbReference type="AlphaFoldDB" id="A0AA87ZR07"/>
<comment type="caution">
    <text evidence="5">The sequence shown here is derived from an EMBL/GenBank/DDBJ whole genome shotgun (WGS) entry which is preliminary data.</text>
</comment>
<name>A0AA87ZR07_FICCA</name>
<gene>
    <name evidence="5" type="ORF">TIFTF001_010020</name>
</gene>
<keyword evidence="2" id="KW-0677">Repeat</keyword>
<feature type="compositionally biased region" description="Acidic residues" evidence="3">
    <location>
        <begin position="377"/>
        <end position="397"/>
    </location>
</feature>
<evidence type="ECO:0000259" key="4">
    <source>
        <dbReference type="Pfam" id="PF20160"/>
    </source>
</evidence>
<sequence length="397" mass="45644">MSNISEVHFSPTAFQNMYSLREVPSYLQHLHELKTLTLEGCSSVDKFPKLPKSIICLVLSRTAIKSVPSSIESLSCLEILNLNYCEKLKRIPCFSKVTKGIKFIMLDGTSLGRRPSRLPWWIREVVAHSHLSFYEHSEQRAILKEPAGCVVSTKELRKQNPDFLRVLAGRHLFYNCIPLHVGERCNIAKTYIGKLKILFRNIALQEFAGGLPIKPEIGVCCRGNEIPEWFHYQASRRTVQEMATFGIKEVVDFIVDLPTNLLGNPNLLGFALCVACDLNFPQPSPIFKKFRPYLNLECTPSFILNNGNTLSWNFCYDDEVDDEEEWFTVREKVTKVVFRFSLFQENSSGESFCVGRVNECRIRLLYTEDVNKFNELDYPEEEEEEEEEDYGCSSEES</sequence>
<proteinExistence type="predicted"/>
<evidence type="ECO:0000256" key="1">
    <source>
        <dbReference type="ARBA" id="ARBA00022614"/>
    </source>
</evidence>
<dbReference type="Proteomes" id="UP001187192">
    <property type="component" value="Unassembled WGS sequence"/>
</dbReference>
<dbReference type="Pfam" id="PF20160">
    <property type="entry name" value="C-JID"/>
    <property type="match status" value="1"/>
</dbReference>
<keyword evidence="1" id="KW-0433">Leucine-rich repeat</keyword>
<evidence type="ECO:0000256" key="3">
    <source>
        <dbReference type="SAM" id="MobiDB-lite"/>
    </source>
</evidence>
<dbReference type="InterPro" id="IPR032675">
    <property type="entry name" value="LRR_dom_sf"/>
</dbReference>
<evidence type="ECO:0000313" key="6">
    <source>
        <dbReference type="Proteomes" id="UP001187192"/>
    </source>
</evidence>
<keyword evidence="6" id="KW-1185">Reference proteome</keyword>
<feature type="region of interest" description="Disordered" evidence="3">
    <location>
        <begin position="376"/>
        <end position="397"/>
    </location>
</feature>
<dbReference type="SUPFAM" id="SSF52058">
    <property type="entry name" value="L domain-like"/>
    <property type="match status" value="1"/>
</dbReference>
<feature type="domain" description="C-JID" evidence="4">
    <location>
        <begin position="255"/>
        <end position="370"/>
    </location>
</feature>
<protein>
    <recommendedName>
        <fullName evidence="4">C-JID domain-containing protein</fullName>
    </recommendedName>
</protein>
<reference evidence="5" key="1">
    <citation type="submission" date="2023-07" db="EMBL/GenBank/DDBJ databases">
        <title>draft genome sequence of fig (Ficus carica).</title>
        <authorList>
            <person name="Takahashi T."/>
            <person name="Nishimura K."/>
        </authorList>
    </citation>
    <scope>NUCLEOTIDE SEQUENCE</scope>
</reference>
<organism evidence="5 6">
    <name type="scientific">Ficus carica</name>
    <name type="common">Common fig</name>
    <dbReference type="NCBI Taxonomy" id="3494"/>
    <lineage>
        <taxon>Eukaryota</taxon>
        <taxon>Viridiplantae</taxon>
        <taxon>Streptophyta</taxon>
        <taxon>Embryophyta</taxon>
        <taxon>Tracheophyta</taxon>
        <taxon>Spermatophyta</taxon>
        <taxon>Magnoliopsida</taxon>
        <taxon>eudicotyledons</taxon>
        <taxon>Gunneridae</taxon>
        <taxon>Pentapetalae</taxon>
        <taxon>rosids</taxon>
        <taxon>fabids</taxon>
        <taxon>Rosales</taxon>
        <taxon>Moraceae</taxon>
        <taxon>Ficeae</taxon>
        <taxon>Ficus</taxon>
    </lineage>
</organism>
<evidence type="ECO:0000256" key="2">
    <source>
        <dbReference type="ARBA" id="ARBA00022737"/>
    </source>
</evidence>
<dbReference type="Gene3D" id="3.80.10.10">
    <property type="entry name" value="Ribonuclease Inhibitor"/>
    <property type="match status" value="1"/>
</dbReference>
<dbReference type="EMBL" id="BTGU01000011">
    <property type="protein sequence ID" value="GMN40803.1"/>
    <property type="molecule type" value="Genomic_DNA"/>
</dbReference>
<accession>A0AA87ZR07</accession>